<dbReference type="AlphaFoldDB" id="A0AA35UJT2"/>
<sequence length="275" mass="30784">MNDHSEGETRRKHEKWEGFDGSSTIGRLGIVRGRRRRLARPRKRGERRIVAANPEALTDRGEGEETKAARPSLSHLAISDPSHLSGELQWSTRPKKDVGRSSDVALRLSDGRGHLARWSKASGNKSSDGGVLAMVLDRRRGTNLLWFTKRRATSELIKANLELTLEKYRPMVLSYLSFSKFTLGTVAPQFIGVSTVDDGGEGINMELEMNWDRNPRLEGLDVGLTSVLESMEFCLELRGSEACALEDFTKVINLVHLRKDLVESGHVLLNHAYHN</sequence>
<evidence type="ECO:0000313" key="3">
    <source>
        <dbReference type="Proteomes" id="UP001177003"/>
    </source>
</evidence>
<feature type="compositionally biased region" description="Basic residues" evidence="1">
    <location>
        <begin position="32"/>
        <end position="46"/>
    </location>
</feature>
<dbReference type="PANTHER" id="PTHR34968:SF1">
    <property type="entry name" value="AUGMIN SUBUNIT 5"/>
    <property type="match status" value="1"/>
</dbReference>
<feature type="region of interest" description="Disordered" evidence="1">
    <location>
        <begin position="1"/>
        <end position="71"/>
    </location>
</feature>
<feature type="compositionally biased region" description="Basic and acidic residues" evidence="1">
    <location>
        <begin position="1"/>
        <end position="18"/>
    </location>
</feature>
<dbReference type="EMBL" id="OX465086">
    <property type="protein sequence ID" value="CAI9259541.1"/>
    <property type="molecule type" value="Genomic_DNA"/>
</dbReference>
<evidence type="ECO:0000313" key="2">
    <source>
        <dbReference type="EMBL" id="CAI9259541.1"/>
    </source>
</evidence>
<feature type="compositionally biased region" description="Basic and acidic residues" evidence="1">
    <location>
        <begin position="57"/>
        <end position="68"/>
    </location>
</feature>
<dbReference type="GO" id="GO:0070652">
    <property type="term" value="C:HAUS complex"/>
    <property type="evidence" value="ECO:0007669"/>
    <property type="project" value="InterPro"/>
</dbReference>
<keyword evidence="3" id="KW-1185">Reference proteome</keyword>
<protein>
    <submittedName>
        <fullName evidence="2">Uncharacterized protein</fullName>
    </submittedName>
</protein>
<organism evidence="2 3">
    <name type="scientific">Lactuca saligna</name>
    <name type="common">Willowleaf lettuce</name>
    <dbReference type="NCBI Taxonomy" id="75948"/>
    <lineage>
        <taxon>Eukaryota</taxon>
        <taxon>Viridiplantae</taxon>
        <taxon>Streptophyta</taxon>
        <taxon>Embryophyta</taxon>
        <taxon>Tracheophyta</taxon>
        <taxon>Spermatophyta</taxon>
        <taxon>Magnoliopsida</taxon>
        <taxon>eudicotyledons</taxon>
        <taxon>Gunneridae</taxon>
        <taxon>Pentapetalae</taxon>
        <taxon>asterids</taxon>
        <taxon>campanulids</taxon>
        <taxon>Asterales</taxon>
        <taxon>Asteraceae</taxon>
        <taxon>Cichorioideae</taxon>
        <taxon>Cichorieae</taxon>
        <taxon>Lactucinae</taxon>
        <taxon>Lactuca</taxon>
    </lineage>
</organism>
<dbReference type="GO" id="GO:0005876">
    <property type="term" value="C:spindle microtubule"/>
    <property type="evidence" value="ECO:0007669"/>
    <property type="project" value="InterPro"/>
</dbReference>
<evidence type="ECO:0000256" key="1">
    <source>
        <dbReference type="SAM" id="MobiDB-lite"/>
    </source>
</evidence>
<name>A0AA35UJT2_LACSI</name>
<dbReference type="GO" id="GO:0051225">
    <property type="term" value="P:spindle assembly"/>
    <property type="evidence" value="ECO:0007669"/>
    <property type="project" value="InterPro"/>
</dbReference>
<accession>A0AA35UJT2</accession>
<reference evidence="2" key="1">
    <citation type="submission" date="2023-04" db="EMBL/GenBank/DDBJ databases">
        <authorList>
            <person name="Vijverberg K."/>
            <person name="Xiong W."/>
            <person name="Schranz E."/>
        </authorList>
    </citation>
    <scope>NUCLEOTIDE SEQUENCE</scope>
</reference>
<dbReference type="Pfam" id="PF14817">
    <property type="entry name" value="HAUS5"/>
    <property type="match status" value="1"/>
</dbReference>
<dbReference type="PANTHER" id="PTHR34968">
    <property type="entry name" value="AUGMIN SUBUNIT 5"/>
    <property type="match status" value="1"/>
</dbReference>
<gene>
    <name evidence="2" type="ORF">LSALG_LOCUS426</name>
</gene>
<proteinExistence type="predicted"/>
<dbReference type="Proteomes" id="UP001177003">
    <property type="component" value="Chromosome 0"/>
</dbReference>
<dbReference type="InterPro" id="IPR029131">
    <property type="entry name" value="HAUS5"/>
</dbReference>
<dbReference type="InterPro" id="IPR044706">
    <property type="entry name" value="AUG5_plant"/>
</dbReference>